<reference evidence="2" key="1">
    <citation type="submission" date="2022-09" db="EMBL/GenBank/DDBJ databases">
        <title>Actin cytoskeleton and complex cell architecture in an #Asgard archaeon.</title>
        <authorList>
            <person name="Ponce Toledo R.I."/>
            <person name="Schleper C."/>
            <person name="Rodrigues Oliveira T."/>
            <person name="Wollweber F."/>
            <person name="Xu J."/>
            <person name="Rittmann S."/>
            <person name="Klingl A."/>
            <person name="Pilhofer M."/>
        </authorList>
    </citation>
    <scope>NUCLEOTIDE SEQUENCE</scope>
    <source>
        <strain evidence="2">B-35</strain>
    </source>
</reference>
<dbReference type="Gene3D" id="1.20.120.450">
    <property type="entry name" value="dinb family like domain"/>
    <property type="match status" value="1"/>
</dbReference>
<evidence type="ECO:0008006" key="4">
    <source>
        <dbReference type="Google" id="ProtNLM"/>
    </source>
</evidence>
<protein>
    <recommendedName>
        <fullName evidence="4">Damage-inducible protein DinB</fullName>
    </recommendedName>
</protein>
<organism evidence="2 3">
    <name type="scientific">Candidatus Lokiarchaeum ossiferum</name>
    <dbReference type="NCBI Taxonomy" id="2951803"/>
    <lineage>
        <taxon>Archaea</taxon>
        <taxon>Promethearchaeati</taxon>
        <taxon>Promethearchaeota</taxon>
        <taxon>Promethearchaeia</taxon>
        <taxon>Promethearchaeales</taxon>
        <taxon>Promethearchaeaceae</taxon>
        <taxon>Candidatus Lokiarchaeum</taxon>
    </lineage>
</organism>
<proteinExistence type="predicted"/>
<accession>A0ABY6HLW4</accession>
<sequence>MEKIEYTRSDLIDYYRWAEEKFISVIEKIPDDTFSMQNKKIDSSIRHLAMHIPMCWFMLSTKTMKEFGEQYDIVAKMSKSEILTFWRTQLNNLEEYFQNLKDQEFTNKNEEHKLYDRDLYIQMYCDHATYHRGQLAYLIKLLSNEKAPNTNFPAYYYWKD</sequence>
<gene>
    <name evidence="2" type="ORF">NEF87_000783</name>
</gene>
<dbReference type="SUPFAM" id="SSF109854">
    <property type="entry name" value="DinB/YfiT-like putative metalloenzymes"/>
    <property type="match status" value="1"/>
</dbReference>
<evidence type="ECO:0000313" key="2">
    <source>
        <dbReference type="EMBL" id="UYP44498.1"/>
    </source>
</evidence>
<keyword evidence="1" id="KW-0479">Metal-binding</keyword>
<dbReference type="InterPro" id="IPR034660">
    <property type="entry name" value="DinB/YfiT-like"/>
</dbReference>
<evidence type="ECO:0000256" key="1">
    <source>
        <dbReference type="ARBA" id="ARBA00022723"/>
    </source>
</evidence>
<dbReference type="EMBL" id="CP104013">
    <property type="protein sequence ID" value="UYP44498.1"/>
    <property type="molecule type" value="Genomic_DNA"/>
</dbReference>
<dbReference type="InterPro" id="IPR007837">
    <property type="entry name" value="DinB"/>
</dbReference>
<name>A0ABY6HLW4_9ARCH</name>
<dbReference type="Proteomes" id="UP001208689">
    <property type="component" value="Chromosome"/>
</dbReference>
<dbReference type="Pfam" id="PF05163">
    <property type="entry name" value="DinB"/>
    <property type="match status" value="1"/>
</dbReference>
<evidence type="ECO:0000313" key="3">
    <source>
        <dbReference type="Proteomes" id="UP001208689"/>
    </source>
</evidence>
<keyword evidence="3" id="KW-1185">Reference proteome</keyword>